<sequence length="423" mass="43297">MRSPTKNARQGWRYGLRLGMAVTVAACGLLPLPSGPAAAAPPPAPRPPKFPTLAYVAESCSDPYSDGAVARLDTSAGTVAGYIPTGGCPGAIALDPGGAVAYVARVGRKDPDAILVMSTVANRVFDVIEVDHAPGGVAVSPDGAQVYTTIHNDDDLSRRSTKVVVIDTHDDSISATLPIAGNPGAVAVDHGGRRALVGVTRDAKGTYDNLTVIDTRTEQITRTVPLPSSPRAIAVHPSRHRAYVTGTASEKGQVFVINTATGGLLASIPVSEDLPQGLAASGDGTRLYVGTLNDAEGAITVINTVTDAVTGTIPIPGHRLPAAVALSPDGGTAYVTTTTGRQDAVVAVDTAAGAVTATIDIADGLDLNDLQNIAVGRFVGRRHEHRPRKPRHPGKPGRSGKPGRIGPARAVDVLGPPPPPAAR</sequence>
<proteinExistence type="predicted"/>
<dbReference type="Gene3D" id="2.130.10.10">
    <property type="entry name" value="YVTN repeat-like/Quinoprotein amine dehydrogenase"/>
    <property type="match status" value="2"/>
</dbReference>
<comment type="caution">
    <text evidence="3">The sequence shown here is derived from an EMBL/GenBank/DDBJ whole genome shotgun (WGS) entry which is preliminary data.</text>
</comment>
<dbReference type="PANTHER" id="PTHR47197:SF3">
    <property type="entry name" value="DIHYDRO-HEME D1 DEHYDROGENASE"/>
    <property type="match status" value="1"/>
</dbReference>
<protein>
    <submittedName>
        <fullName evidence="3">YncE family protein</fullName>
    </submittedName>
</protein>
<keyword evidence="4" id="KW-1185">Reference proteome</keyword>
<feature type="chain" id="PRO_5031039308" evidence="2">
    <location>
        <begin position="40"/>
        <end position="423"/>
    </location>
</feature>
<name>A0A7Y6M1B7_9ACTN</name>
<dbReference type="EMBL" id="JABWGN010000003">
    <property type="protein sequence ID" value="NUW31458.1"/>
    <property type="molecule type" value="Genomic_DNA"/>
</dbReference>
<dbReference type="Proteomes" id="UP000586042">
    <property type="component" value="Unassembled WGS sequence"/>
</dbReference>
<feature type="signal peptide" evidence="2">
    <location>
        <begin position="1"/>
        <end position="39"/>
    </location>
</feature>
<evidence type="ECO:0000256" key="2">
    <source>
        <dbReference type="SAM" id="SignalP"/>
    </source>
</evidence>
<feature type="compositionally biased region" description="Basic residues" evidence="1">
    <location>
        <begin position="380"/>
        <end position="395"/>
    </location>
</feature>
<evidence type="ECO:0000313" key="3">
    <source>
        <dbReference type="EMBL" id="NUW31458.1"/>
    </source>
</evidence>
<dbReference type="InterPro" id="IPR015943">
    <property type="entry name" value="WD40/YVTN_repeat-like_dom_sf"/>
</dbReference>
<evidence type="ECO:0000313" key="4">
    <source>
        <dbReference type="Proteomes" id="UP000586042"/>
    </source>
</evidence>
<dbReference type="InterPro" id="IPR011045">
    <property type="entry name" value="N2O_reductase_N"/>
</dbReference>
<dbReference type="RefSeq" id="WP_175588912.1">
    <property type="nucleotide sequence ID" value="NZ_JABWGN010000003.1"/>
</dbReference>
<dbReference type="SUPFAM" id="SSF50974">
    <property type="entry name" value="Nitrous oxide reductase, N-terminal domain"/>
    <property type="match status" value="1"/>
</dbReference>
<organism evidence="3 4">
    <name type="scientific">Nonomuraea montanisoli</name>
    <dbReference type="NCBI Taxonomy" id="2741721"/>
    <lineage>
        <taxon>Bacteria</taxon>
        <taxon>Bacillati</taxon>
        <taxon>Actinomycetota</taxon>
        <taxon>Actinomycetes</taxon>
        <taxon>Streptosporangiales</taxon>
        <taxon>Streptosporangiaceae</taxon>
        <taxon>Nonomuraea</taxon>
    </lineage>
</organism>
<keyword evidence="2" id="KW-0732">Signal</keyword>
<dbReference type="PANTHER" id="PTHR47197">
    <property type="entry name" value="PROTEIN NIRF"/>
    <property type="match status" value="1"/>
</dbReference>
<dbReference type="InterPro" id="IPR051200">
    <property type="entry name" value="Host-pathogen_enzymatic-act"/>
</dbReference>
<accession>A0A7Y6M1B7</accession>
<feature type="region of interest" description="Disordered" evidence="1">
    <location>
        <begin position="380"/>
        <end position="423"/>
    </location>
</feature>
<reference evidence="3 4" key="1">
    <citation type="submission" date="2020-06" db="EMBL/GenBank/DDBJ databases">
        <title>Nonomuraea sp. SMC257, a novel actinomycete isolated from soil.</title>
        <authorList>
            <person name="Chanama M."/>
        </authorList>
    </citation>
    <scope>NUCLEOTIDE SEQUENCE [LARGE SCALE GENOMIC DNA]</scope>
    <source>
        <strain evidence="3 4">SMC257</strain>
    </source>
</reference>
<gene>
    <name evidence="3" type="ORF">HTZ77_08475</name>
</gene>
<dbReference type="AlphaFoldDB" id="A0A7Y6M1B7"/>
<evidence type="ECO:0000256" key="1">
    <source>
        <dbReference type="SAM" id="MobiDB-lite"/>
    </source>
</evidence>